<feature type="domain" description="Response regulatory" evidence="6">
    <location>
        <begin position="13"/>
        <end position="129"/>
    </location>
</feature>
<dbReference type="InterPro" id="IPR005467">
    <property type="entry name" value="His_kinase_dom"/>
</dbReference>
<evidence type="ECO:0000259" key="6">
    <source>
        <dbReference type="PROSITE" id="PS50110"/>
    </source>
</evidence>
<dbReference type="SUPFAM" id="SSF47384">
    <property type="entry name" value="Homodimeric domain of signal transducing histidine kinase"/>
    <property type="match status" value="1"/>
</dbReference>
<keyword evidence="8" id="KW-0808">Transferase</keyword>
<dbReference type="SUPFAM" id="SSF55785">
    <property type="entry name" value="PYP-like sensor domain (PAS domain)"/>
    <property type="match status" value="1"/>
</dbReference>
<dbReference type="EC" id="2.7.13.3" evidence="2"/>
<reference evidence="8 9" key="2">
    <citation type="submission" date="2015-01" db="EMBL/GenBank/DDBJ databases">
        <title>Complete genome sequence of Pyrinomonas methylaliphatogenes type strain K22T.</title>
        <authorList>
            <person name="Lee K.C.Y."/>
            <person name="Power J.F."/>
            <person name="Dunfield P.F."/>
            <person name="Morgan X.C."/>
            <person name="Huttenhower C."/>
            <person name="Stott M.B."/>
        </authorList>
    </citation>
    <scope>NUCLEOTIDE SEQUENCE [LARGE SCALE GENOMIC DNA]</scope>
    <source>
        <strain evidence="8 9">K22</strain>
    </source>
</reference>
<proteinExistence type="predicted"/>
<dbReference type="SMART" id="SM00387">
    <property type="entry name" value="HATPase_c"/>
    <property type="match status" value="1"/>
</dbReference>
<accession>A0A0B6WWF7</accession>
<dbReference type="CDD" id="cd17574">
    <property type="entry name" value="REC_OmpR"/>
    <property type="match status" value="1"/>
</dbReference>
<evidence type="ECO:0000313" key="8">
    <source>
        <dbReference type="EMBL" id="CDM64505.1"/>
    </source>
</evidence>
<reference evidence="8 9" key="1">
    <citation type="submission" date="2013-12" db="EMBL/GenBank/DDBJ databases">
        <authorList>
            <person name="Stott M."/>
        </authorList>
    </citation>
    <scope>NUCLEOTIDE SEQUENCE [LARGE SCALE GENOMIC DNA]</scope>
    <source>
        <strain evidence="8 9">K22</strain>
    </source>
</reference>
<dbReference type="PRINTS" id="PR00344">
    <property type="entry name" value="BCTRLSENSOR"/>
</dbReference>
<dbReference type="PROSITE" id="PS50113">
    <property type="entry name" value="PAC"/>
    <property type="match status" value="1"/>
</dbReference>
<dbReference type="CDD" id="cd00130">
    <property type="entry name" value="PAS"/>
    <property type="match status" value="1"/>
</dbReference>
<dbReference type="InterPro" id="IPR001789">
    <property type="entry name" value="Sig_transdc_resp-reg_receiver"/>
</dbReference>
<dbReference type="STRING" id="454194.PYK22_00499"/>
<dbReference type="SMART" id="SM00448">
    <property type="entry name" value="REC"/>
    <property type="match status" value="1"/>
</dbReference>
<dbReference type="SUPFAM" id="SSF52172">
    <property type="entry name" value="CheY-like"/>
    <property type="match status" value="1"/>
</dbReference>
<dbReference type="Pfam" id="PF00512">
    <property type="entry name" value="HisKA"/>
    <property type="match status" value="1"/>
</dbReference>
<dbReference type="PROSITE" id="PS50109">
    <property type="entry name" value="HIS_KIN"/>
    <property type="match status" value="1"/>
</dbReference>
<feature type="domain" description="PAC" evidence="7">
    <location>
        <begin position="391"/>
        <end position="443"/>
    </location>
</feature>
<evidence type="ECO:0000256" key="2">
    <source>
        <dbReference type="ARBA" id="ARBA00012438"/>
    </source>
</evidence>
<protein>
    <recommendedName>
        <fullName evidence="2">histidine kinase</fullName>
        <ecNumber evidence="2">2.7.13.3</ecNumber>
    </recommendedName>
</protein>
<dbReference type="RefSeq" id="WP_083437542.1">
    <property type="nucleotide sequence ID" value="NZ_CBXV010000002.1"/>
</dbReference>
<keyword evidence="9" id="KW-1185">Reference proteome</keyword>
<dbReference type="InterPro" id="IPR003661">
    <property type="entry name" value="HisK_dim/P_dom"/>
</dbReference>
<dbReference type="Gene3D" id="3.30.450.20">
    <property type="entry name" value="PAS domain"/>
    <property type="match status" value="1"/>
</dbReference>
<evidence type="ECO:0000259" key="5">
    <source>
        <dbReference type="PROSITE" id="PS50109"/>
    </source>
</evidence>
<dbReference type="InterPro" id="IPR036890">
    <property type="entry name" value="HATPase_C_sf"/>
</dbReference>
<dbReference type="PROSITE" id="PS50110">
    <property type="entry name" value="RESPONSE_REGULATORY"/>
    <property type="match status" value="1"/>
</dbReference>
<dbReference type="Pfam" id="PF08448">
    <property type="entry name" value="PAS_4"/>
    <property type="match status" value="1"/>
</dbReference>
<dbReference type="CDD" id="cd00082">
    <property type="entry name" value="HisKA"/>
    <property type="match status" value="1"/>
</dbReference>
<dbReference type="SUPFAM" id="SSF55874">
    <property type="entry name" value="ATPase domain of HSP90 chaperone/DNA topoisomerase II/histidine kinase"/>
    <property type="match status" value="1"/>
</dbReference>
<dbReference type="EMBL" id="CBXV010000002">
    <property type="protein sequence ID" value="CDM64505.1"/>
    <property type="molecule type" value="Genomic_DNA"/>
</dbReference>
<keyword evidence="3" id="KW-0597">Phosphoprotein</keyword>
<dbReference type="InterPro" id="IPR011006">
    <property type="entry name" value="CheY-like_superfamily"/>
</dbReference>
<dbReference type="InterPro" id="IPR013656">
    <property type="entry name" value="PAS_4"/>
</dbReference>
<sequence length="674" mass="73244">MASRSTRRSERATVLIVEPDVNIRRHLQRALGGGGYRVLTASDALSALRLLHQEDCDLIILEAELPGVGGLALCRLLRAQTMARRIPIMILSAEGEADHKVAAFSAGADDYLVKPIAARELVSRVEAHIEAAQRERELVGTNRELSFLADLGRGLLYALEPEQVVRRVAGAAYEGTNADLCAVFALHGNGVMCVFDREGIAREDDTLLHRERLQAWLERSPATSIRLEKRGRFFLRDEGHKVEYIAPLRFGSRSVGALIVAFDRPRMLGESEARLVDAAAQLAALAFRIATLYATARDSSADLARAVAERTAEAEAQRRFTEAIVDNLPLSLYVVDRDLRIVAWNRTRELGGQGIPREEALGRKVFDVLTRQPREVLEREFRHVFETGEVVRVEQQTVAPDGTKRHWLVSKIPMRVDGEDISHVIAIGEDITARVEANQAVARAEKLAAVGRLAAGVVHEINNPLATISACAEALETRAAEGDFGSSPSVAELREYLNLIRSEAFRCKAITNGLLDFARARAGVRAPVSVASVINSAARLVAHQQREANVEIVVEADEDLPLVSADEAQLQQAIIALATNAVDAMPEGGVLRFGARHEAGLVVIEVSDTGVGIPPEIMPRIFDPFFTTKEVGRGTGLGLAVCYGIVTDHGGKISVESNVGRGSTFKISLPALAN</sequence>
<dbReference type="Pfam" id="PF00072">
    <property type="entry name" value="Response_reg"/>
    <property type="match status" value="1"/>
</dbReference>
<dbReference type="SMART" id="SM00388">
    <property type="entry name" value="HisKA"/>
    <property type="match status" value="1"/>
</dbReference>
<comment type="catalytic activity">
    <reaction evidence="1">
        <text>ATP + protein L-histidine = ADP + protein N-phospho-L-histidine.</text>
        <dbReference type="EC" id="2.7.13.3"/>
    </reaction>
</comment>
<gene>
    <name evidence="8" type="ORF">PYK22_00499</name>
</gene>
<dbReference type="Proteomes" id="UP000031518">
    <property type="component" value="Unassembled WGS sequence"/>
</dbReference>
<dbReference type="AlphaFoldDB" id="A0A0B6WWF7"/>
<dbReference type="InterPro" id="IPR035965">
    <property type="entry name" value="PAS-like_dom_sf"/>
</dbReference>
<dbReference type="GO" id="GO:0000155">
    <property type="term" value="F:phosphorelay sensor kinase activity"/>
    <property type="evidence" value="ECO:0007669"/>
    <property type="project" value="InterPro"/>
</dbReference>
<dbReference type="PANTHER" id="PTHR43547">
    <property type="entry name" value="TWO-COMPONENT HISTIDINE KINASE"/>
    <property type="match status" value="1"/>
</dbReference>
<dbReference type="OrthoDB" id="9815750at2"/>
<evidence type="ECO:0000256" key="4">
    <source>
        <dbReference type="PROSITE-ProRule" id="PRU00169"/>
    </source>
</evidence>
<dbReference type="InterPro" id="IPR003594">
    <property type="entry name" value="HATPase_dom"/>
</dbReference>
<dbReference type="Gene3D" id="3.30.450.40">
    <property type="match status" value="1"/>
</dbReference>
<evidence type="ECO:0000259" key="7">
    <source>
        <dbReference type="PROSITE" id="PS50113"/>
    </source>
</evidence>
<name>A0A0B6WWF7_9BACT</name>
<dbReference type="Gene3D" id="3.30.565.10">
    <property type="entry name" value="Histidine kinase-like ATPase, C-terminal domain"/>
    <property type="match status" value="1"/>
</dbReference>
<dbReference type="InterPro" id="IPR000014">
    <property type="entry name" value="PAS"/>
</dbReference>
<evidence type="ECO:0000313" key="9">
    <source>
        <dbReference type="Proteomes" id="UP000031518"/>
    </source>
</evidence>
<dbReference type="Gene3D" id="1.10.287.130">
    <property type="match status" value="1"/>
</dbReference>
<dbReference type="Pfam" id="PF02518">
    <property type="entry name" value="HATPase_c"/>
    <property type="match status" value="1"/>
</dbReference>
<dbReference type="InterPro" id="IPR029016">
    <property type="entry name" value="GAF-like_dom_sf"/>
</dbReference>
<dbReference type="InterPro" id="IPR036097">
    <property type="entry name" value="HisK_dim/P_sf"/>
</dbReference>
<feature type="domain" description="Histidine kinase" evidence="5">
    <location>
        <begin position="456"/>
        <end position="673"/>
    </location>
</feature>
<dbReference type="SUPFAM" id="SSF55781">
    <property type="entry name" value="GAF domain-like"/>
    <property type="match status" value="1"/>
</dbReference>
<organism evidence="8 9">
    <name type="scientific">Pyrinomonas methylaliphatogenes</name>
    <dbReference type="NCBI Taxonomy" id="454194"/>
    <lineage>
        <taxon>Bacteria</taxon>
        <taxon>Pseudomonadati</taxon>
        <taxon>Acidobacteriota</taxon>
        <taxon>Blastocatellia</taxon>
        <taxon>Blastocatellales</taxon>
        <taxon>Pyrinomonadaceae</taxon>
        <taxon>Pyrinomonas</taxon>
    </lineage>
</organism>
<dbReference type="InterPro" id="IPR004358">
    <property type="entry name" value="Sig_transdc_His_kin-like_C"/>
</dbReference>
<comment type="caution">
    <text evidence="4">Lacks conserved residue(s) required for the propagation of feature annotation.</text>
</comment>
<evidence type="ECO:0000256" key="1">
    <source>
        <dbReference type="ARBA" id="ARBA00000085"/>
    </source>
</evidence>
<dbReference type="InterPro" id="IPR000700">
    <property type="entry name" value="PAS-assoc_C"/>
</dbReference>
<dbReference type="PANTHER" id="PTHR43547:SF2">
    <property type="entry name" value="HYBRID SIGNAL TRANSDUCTION HISTIDINE KINASE C"/>
    <property type="match status" value="1"/>
</dbReference>
<evidence type="ECO:0000256" key="3">
    <source>
        <dbReference type="ARBA" id="ARBA00022553"/>
    </source>
</evidence>
<dbReference type="Gene3D" id="3.40.50.2300">
    <property type="match status" value="1"/>
</dbReference>
<dbReference type="NCBIfam" id="TIGR00229">
    <property type="entry name" value="sensory_box"/>
    <property type="match status" value="1"/>
</dbReference>